<protein>
    <submittedName>
        <fullName evidence="1">Uncharacterized protein</fullName>
    </submittedName>
</protein>
<name>A0A6P2I2M1_9BURK</name>
<organism evidence="1 2">
    <name type="scientific">Burkholderia diffusa</name>
    <dbReference type="NCBI Taxonomy" id="488732"/>
    <lineage>
        <taxon>Bacteria</taxon>
        <taxon>Pseudomonadati</taxon>
        <taxon>Pseudomonadota</taxon>
        <taxon>Betaproteobacteria</taxon>
        <taxon>Burkholderiales</taxon>
        <taxon>Burkholderiaceae</taxon>
        <taxon>Burkholderia</taxon>
        <taxon>Burkholderia cepacia complex</taxon>
    </lineage>
</organism>
<gene>
    <name evidence="1" type="ORF">BDI24065_01016</name>
</gene>
<dbReference type="GeneID" id="93026092"/>
<dbReference type="Proteomes" id="UP000494125">
    <property type="component" value="Unassembled WGS sequence"/>
</dbReference>
<keyword evidence="2" id="KW-1185">Reference proteome</keyword>
<proteinExistence type="predicted"/>
<dbReference type="AlphaFoldDB" id="A0A6P2I2M1"/>
<reference evidence="1 2" key="1">
    <citation type="submission" date="2019-09" db="EMBL/GenBank/DDBJ databases">
        <authorList>
            <person name="Depoorter E."/>
        </authorList>
    </citation>
    <scope>NUCLEOTIDE SEQUENCE [LARGE SCALE GENOMIC DNA]</scope>
    <source>
        <strain evidence="1">LMG 24065</strain>
    </source>
</reference>
<accession>A0A6P2I2M1</accession>
<evidence type="ECO:0000313" key="2">
    <source>
        <dbReference type="Proteomes" id="UP000494125"/>
    </source>
</evidence>
<sequence length="106" mass="12303">MLIRIRLGSFYSKCDESRLFDGFNGISAIRSIKGDGRDLLLDISIRDLSSDSMRELIVLLWRYRIPLSPFRPLAGNKRFDWLNNPKGVWYKSMFAGKEQTETQTGR</sequence>
<evidence type="ECO:0000313" key="1">
    <source>
        <dbReference type="EMBL" id="VWB24860.1"/>
    </source>
</evidence>
<dbReference type="RefSeq" id="WP_151050790.1">
    <property type="nucleotide sequence ID" value="NZ_CABVPN010000004.1"/>
</dbReference>
<dbReference type="EMBL" id="CABVPN010000004">
    <property type="protein sequence ID" value="VWB24860.1"/>
    <property type="molecule type" value="Genomic_DNA"/>
</dbReference>